<keyword evidence="2" id="KW-0238">DNA-binding</keyword>
<evidence type="ECO:0000256" key="1">
    <source>
        <dbReference type="ARBA" id="ARBA00023015"/>
    </source>
</evidence>
<dbReference type="EMBL" id="JBIRWE010000014">
    <property type="protein sequence ID" value="MFI1967104.1"/>
    <property type="molecule type" value="Genomic_DNA"/>
</dbReference>
<dbReference type="PANTHER" id="PTHR43537:SF24">
    <property type="entry name" value="GLUCONATE OPERON TRANSCRIPTIONAL REPRESSOR"/>
    <property type="match status" value="1"/>
</dbReference>
<evidence type="ECO:0000256" key="2">
    <source>
        <dbReference type="ARBA" id="ARBA00023125"/>
    </source>
</evidence>
<evidence type="ECO:0000313" key="5">
    <source>
        <dbReference type="EMBL" id="MFI1967104.1"/>
    </source>
</evidence>
<dbReference type="Proteomes" id="UP001611548">
    <property type="component" value="Unassembled WGS sequence"/>
</dbReference>
<keyword evidence="1" id="KW-0805">Transcription regulation</keyword>
<gene>
    <name evidence="5" type="ORF">ACH429_23805</name>
</gene>
<dbReference type="RefSeq" id="WP_157859307.1">
    <property type="nucleotide sequence ID" value="NZ_JBIRWE010000014.1"/>
</dbReference>
<feature type="domain" description="GntR C-terminal" evidence="4">
    <location>
        <begin position="29"/>
        <end position="150"/>
    </location>
</feature>
<name>A0ABW7UWY0_9ACTN</name>
<evidence type="ECO:0000259" key="4">
    <source>
        <dbReference type="SMART" id="SM00895"/>
    </source>
</evidence>
<evidence type="ECO:0000256" key="3">
    <source>
        <dbReference type="ARBA" id="ARBA00023163"/>
    </source>
</evidence>
<comment type="caution">
    <text evidence="5">The sequence shown here is derived from an EMBL/GenBank/DDBJ whole genome shotgun (WGS) entry which is preliminary data.</text>
</comment>
<dbReference type="Pfam" id="PF07729">
    <property type="entry name" value="FCD"/>
    <property type="match status" value="1"/>
</dbReference>
<sequence>MGEMPDVAGGVEGVPSEEEIERAYADARDVMEARLLLEIFALDTVAARGRPALRELGLDLLGGLHEVSTSEQAMALGREFHTGLVRAAGNPVVADLHAALWDRTRYVAASSTSGPGHPENDVAEHTAIAEAMSRGRGGEARELLHRHVVATLRRIGIADEFALPRPADL</sequence>
<dbReference type="PANTHER" id="PTHR43537">
    <property type="entry name" value="TRANSCRIPTIONAL REGULATOR, GNTR FAMILY"/>
    <property type="match status" value="1"/>
</dbReference>
<protein>
    <submittedName>
        <fullName evidence="5">GntR family transcriptional regulator</fullName>
    </submittedName>
</protein>
<reference evidence="5 6" key="1">
    <citation type="submission" date="2024-10" db="EMBL/GenBank/DDBJ databases">
        <title>The Natural Products Discovery Center: Release of the First 8490 Sequenced Strains for Exploring Actinobacteria Biosynthetic Diversity.</title>
        <authorList>
            <person name="Kalkreuter E."/>
            <person name="Kautsar S.A."/>
            <person name="Yang D."/>
            <person name="Bader C.D."/>
            <person name="Teijaro C.N."/>
            <person name="Fluegel L."/>
            <person name="Davis C.M."/>
            <person name="Simpson J.R."/>
            <person name="Lauterbach L."/>
            <person name="Steele A.D."/>
            <person name="Gui C."/>
            <person name="Meng S."/>
            <person name="Li G."/>
            <person name="Viehrig K."/>
            <person name="Ye F."/>
            <person name="Su P."/>
            <person name="Kiefer A.F."/>
            <person name="Nichols A."/>
            <person name="Cepeda A.J."/>
            <person name="Yan W."/>
            <person name="Fan B."/>
            <person name="Jiang Y."/>
            <person name="Adhikari A."/>
            <person name="Zheng C.-J."/>
            <person name="Schuster L."/>
            <person name="Cowan T.M."/>
            <person name="Smanski M.J."/>
            <person name="Chevrette M.G."/>
            <person name="De Carvalho L.P.S."/>
            <person name="Shen B."/>
        </authorList>
    </citation>
    <scope>NUCLEOTIDE SEQUENCE [LARGE SCALE GENOMIC DNA]</scope>
    <source>
        <strain evidence="5 6">NPDC020327</strain>
    </source>
</reference>
<dbReference type="Gene3D" id="1.20.120.530">
    <property type="entry name" value="GntR ligand-binding domain-like"/>
    <property type="match status" value="1"/>
</dbReference>
<accession>A0ABW7UWY0</accession>
<keyword evidence="6" id="KW-1185">Reference proteome</keyword>
<keyword evidence="3" id="KW-0804">Transcription</keyword>
<dbReference type="InterPro" id="IPR011711">
    <property type="entry name" value="GntR_C"/>
</dbReference>
<dbReference type="SMART" id="SM00895">
    <property type="entry name" value="FCD"/>
    <property type="match status" value="1"/>
</dbReference>
<organism evidence="5 6">
    <name type="scientific">Streptomyces pathocidini</name>
    <dbReference type="NCBI Taxonomy" id="1650571"/>
    <lineage>
        <taxon>Bacteria</taxon>
        <taxon>Bacillati</taxon>
        <taxon>Actinomycetota</taxon>
        <taxon>Actinomycetes</taxon>
        <taxon>Kitasatosporales</taxon>
        <taxon>Streptomycetaceae</taxon>
        <taxon>Streptomyces</taxon>
    </lineage>
</organism>
<dbReference type="SUPFAM" id="SSF48008">
    <property type="entry name" value="GntR ligand-binding domain-like"/>
    <property type="match status" value="1"/>
</dbReference>
<dbReference type="InterPro" id="IPR008920">
    <property type="entry name" value="TF_FadR/GntR_C"/>
</dbReference>
<evidence type="ECO:0000313" key="6">
    <source>
        <dbReference type="Proteomes" id="UP001611548"/>
    </source>
</evidence>
<proteinExistence type="predicted"/>